<dbReference type="AlphaFoldDB" id="A0A318NDJ1"/>
<evidence type="ECO:0008006" key="3">
    <source>
        <dbReference type="Google" id="ProtNLM"/>
    </source>
</evidence>
<organism evidence="1 2">
    <name type="scientific">Micromonospora arborensis</name>
    <dbReference type="NCBI Taxonomy" id="2116518"/>
    <lineage>
        <taxon>Bacteria</taxon>
        <taxon>Bacillati</taxon>
        <taxon>Actinomycetota</taxon>
        <taxon>Actinomycetes</taxon>
        <taxon>Micromonosporales</taxon>
        <taxon>Micromonosporaceae</taxon>
        <taxon>Micromonospora</taxon>
    </lineage>
</organism>
<evidence type="ECO:0000313" key="1">
    <source>
        <dbReference type="EMBL" id="PYC66269.1"/>
    </source>
</evidence>
<dbReference type="Pfam" id="PF04672">
    <property type="entry name" value="Methyltransf_19"/>
    <property type="match status" value="1"/>
</dbReference>
<dbReference type="OrthoDB" id="4073278at2"/>
<dbReference type="SUPFAM" id="SSF53335">
    <property type="entry name" value="S-adenosyl-L-methionine-dependent methyltransferases"/>
    <property type="match status" value="1"/>
</dbReference>
<evidence type="ECO:0000313" key="2">
    <source>
        <dbReference type="Proteomes" id="UP000248333"/>
    </source>
</evidence>
<keyword evidence="2" id="KW-1185">Reference proteome</keyword>
<comment type="caution">
    <text evidence="1">The sequence shown here is derived from an EMBL/GenBank/DDBJ whole genome shotgun (WGS) entry which is preliminary data.</text>
</comment>
<name>A0A318NDJ1_9ACTN</name>
<dbReference type="InterPro" id="IPR029063">
    <property type="entry name" value="SAM-dependent_MTases_sf"/>
</dbReference>
<protein>
    <recommendedName>
        <fullName evidence="3">S-adenosyl methyltransferase</fullName>
    </recommendedName>
</protein>
<reference evidence="1 2" key="1">
    <citation type="submission" date="2018-03" db="EMBL/GenBank/DDBJ databases">
        <title>Bioinformatic expansion and discovery of thiopeptide antibiotics.</title>
        <authorList>
            <person name="Schwalen C.J."/>
            <person name="Hudson G.A."/>
            <person name="Mitchell D.A."/>
        </authorList>
    </citation>
    <scope>NUCLEOTIDE SEQUENCE [LARGE SCALE GENOMIC DNA]</scope>
    <source>
        <strain evidence="1 2">NRRL 8041</strain>
    </source>
</reference>
<dbReference type="InterPro" id="IPR006764">
    <property type="entry name" value="SAM_dep_MeTrfase_SAV2177_type"/>
</dbReference>
<dbReference type="Gene3D" id="3.40.50.150">
    <property type="entry name" value="Vaccinia Virus protein VP39"/>
    <property type="match status" value="1"/>
</dbReference>
<sequence length="405" mass="43172">MDQAVPGCDIRTASRRICIGGPRASRSPAEDHTSTGPSTWYRIAGGPAAGSITRSYGSAPILFHRLDGWGVSTSSGCRSAAPRIVTRLLVGVARILCLLYRGTVPGGCLLDGAVRATTSRTRSEEGFVVTRDSQATDRSEAGEVDAEQKIDTSVPHSARIWNYWLGGKDNFAVDRAAGDQYRQVFPGVVDVARASRQFLVRSIQFLAGEAGVRQFLDVGTGLPTANNTHEVAQRIVPGARIVYVDSDPLVLAHARALLVGTAEGRTAYIDGDLHDPAAVIAEAGRTLDFRQPVGLILSGVMGHVPDYETARSITRQLLASLPSGSYLSLNDGTSLISAEMQQAQDDYNDSGATPYTLRSPDEIAGFFDGLELVDPGVVPCPQWRPDDAVDTPVDIDAFGGVGRKH</sequence>
<dbReference type="EMBL" id="PYBV01000036">
    <property type="protein sequence ID" value="PYC66269.1"/>
    <property type="molecule type" value="Genomic_DNA"/>
</dbReference>
<accession>A0A318NDJ1</accession>
<dbReference type="Proteomes" id="UP000248333">
    <property type="component" value="Unassembled WGS sequence"/>
</dbReference>
<gene>
    <name evidence="1" type="ORF">C7C45_26140</name>
</gene>
<proteinExistence type="predicted"/>